<gene>
    <name evidence="2" type="primary">HaOG208012</name>
    <name evidence="2" type="ORF">B5X24_HaOG208012</name>
</gene>
<feature type="compositionally biased region" description="Low complexity" evidence="1">
    <location>
        <begin position="42"/>
        <end position="64"/>
    </location>
</feature>
<dbReference type="Proteomes" id="UP000249218">
    <property type="component" value="Unassembled WGS sequence"/>
</dbReference>
<proteinExistence type="predicted"/>
<evidence type="ECO:0000313" key="3">
    <source>
        <dbReference type="Proteomes" id="UP000249218"/>
    </source>
</evidence>
<protein>
    <submittedName>
        <fullName evidence="2">Uncharacterized protein</fullName>
    </submittedName>
</protein>
<evidence type="ECO:0000256" key="1">
    <source>
        <dbReference type="SAM" id="MobiDB-lite"/>
    </source>
</evidence>
<dbReference type="EMBL" id="KZ150057">
    <property type="protein sequence ID" value="PZC74320.1"/>
    <property type="molecule type" value="Genomic_DNA"/>
</dbReference>
<sequence>MEVERLNSGASYNTIDIFDEYVDEVPVETETASSMLVPPEPASSVPVPTEPASSMLTQQQPEQAAPRRRRRRRRQEMDADPDDQSTLRTATDMLQNIEVASANATNRLAAAIETLAARLSEPIRIVLEHPASTPRRRRQRVCCLLCKFKSLLRPNHNLL</sequence>
<keyword evidence="3" id="KW-1185">Reference proteome</keyword>
<accession>A0A2W1BNL5</accession>
<organism evidence="2 3">
    <name type="scientific">Helicoverpa armigera</name>
    <name type="common">Cotton bollworm</name>
    <name type="synonym">Heliothis armigera</name>
    <dbReference type="NCBI Taxonomy" id="29058"/>
    <lineage>
        <taxon>Eukaryota</taxon>
        <taxon>Metazoa</taxon>
        <taxon>Ecdysozoa</taxon>
        <taxon>Arthropoda</taxon>
        <taxon>Hexapoda</taxon>
        <taxon>Insecta</taxon>
        <taxon>Pterygota</taxon>
        <taxon>Neoptera</taxon>
        <taxon>Endopterygota</taxon>
        <taxon>Lepidoptera</taxon>
        <taxon>Glossata</taxon>
        <taxon>Ditrysia</taxon>
        <taxon>Noctuoidea</taxon>
        <taxon>Noctuidae</taxon>
        <taxon>Heliothinae</taxon>
        <taxon>Helicoverpa</taxon>
    </lineage>
</organism>
<dbReference type="AlphaFoldDB" id="A0A2W1BNL5"/>
<evidence type="ECO:0000313" key="2">
    <source>
        <dbReference type="EMBL" id="PZC74320.1"/>
    </source>
</evidence>
<feature type="region of interest" description="Disordered" evidence="1">
    <location>
        <begin position="28"/>
        <end position="88"/>
    </location>
</feature>
<reference evidence="2 3" key="1">
    <citation type="journal article" date="2017" name="BMC Biol.">
        <title>Genomic innovations, transcriptional plasticity and gene loss underlying the evolution and divergence of two highly polyphagous and invasive Helicoverpa pest species.</title>
        <authorList>
            <person name="Pearce S.L."/>
            <person name="Clarke D.F."/>
            <person name="East P.D."/>
            <person name="Elfekih S."/>
            <person name="Gordon K.H."/>
            <person name="Jermiin L.S."/>
            <person name="McGaughran A."/>
            <person name="Oakeshott J.G."/>
            <person name="Papanikolaou A."/>
            <person name="Perera O.P."/>
            <person name="Rane R.V."/>
            <person name="Richards S."/>
            <person name="Tay W.T."/>
            <person name="Walsh T.K."/>
            <person name="Anderson A."/>
            <person name="Anderson C.J."/>
            <person name="Asgari S."/>
            <person name="Board P.G."/>
            <person name="Bretschneider A."/>
            <person name="Campbell P.M."/>
            <person name="Chertemps T."/>
            <person name="Christeller J.T."/>
            <person name="Coppin C.W."/>
            <person name="Downes S.J."/>
            <person name="Duan G."/>
            <person name="Farnsworth C.A."/>
            <person name="Good R.T."/>
            <person name="Han L.B."/>
            <person name="Han Y.C."/>
            <person name="Hatje K."/>
            <person name="Horne I."/>
            <person name="Huang Y.P."/>
            <person name="Hughes D.S."/>
            <person name="Jacquin-Joly E."/>
            <person name="James W."/>
            <person name="Jhangiani S."/>
            <person name="Kollmar M."/>
            <person name="Kuwar S.S."/>
            <person name="Li S."/>
            <person name="Liu N.Y."/>
            <person name="Maibeche M.T."/>
            <person name="Miller J.R."/>
            <person name="Montagne N."/>
            <person name="Perry T."/>
            <person name="Qu J."/>
            <person name="Song S.V."/>
            <person name="Sutton G.G."/>
            <person name="Vogel H."/>
            <person name="Walenz B.P."/>
            <person name="Xu W."/>
            <person name="Zhang H.J."/>
            <person name="Zou Z."/>
            <person name="Batterham P."/>
            <person name="Edwards O.R."/>
            <person name="Feyereisen R."/>
            <person name="Gibbs R.A."/>
            <person name="Heckel D.G."/>
            <person name="McGrath A."/>
            <person name="Robin C."/>
            <person name="Scherer S.E."/>
            <person name="Worley K.C."/>
            <person name="Wu Y.D."/>
        </authorList>
    </citation>
    <scope>NUCLEOTIDE SEQUENCE [LARGE SCALE GENOMIC DNA]</scope>
    <source>
        <strain evidence="2">Harm_GR_Male_#8</strain>
        <tissue evidence="2">Whole organism</tissue>
    </source>
</reference>
<name>A0A2W1BNL5_HELAM</name>